<evidence type="ECO:0000313" key="12">
    <source>
        <dbReference type="Proteomes" id="UP000515123"/>
    </source>
</evidence>
<keyword evidence="8" id="KW-0007">Acetylation</keyword>
<keyword evidence="5" id="KW-0551">Lipid droplet</keyword>
<dbReference type="GO" id="GO:0016020">
    <property type="term" value="C:membrane"/>
    <property type="evidence" value="ECO:0007669"/>
    <property type="project" value="UniProtKB-SubCell"/>
</dbReference>
<evidence type="ECO:0000256" key="3">
    <source>
        <dbReference type="ARBA" id="ARBA00004502"/>
    </source>
</evidence>
<accession>A0A6P5GCR5</accession>
<keyword evidence="7 11" id="KW-1133">Transmembrane helix</keyword>
<dbReference type="RefSeq" id="XP_020103155.1">
    <property type="nucleotide sequence ID" value="XM_020247566.1"/>
</dbReference>
<dbReference type="GO" id="GO:0050826">
    <property type="term" value="P:response to freezing"/>
    <property type="evidence" value="ECO:0007669"/>
    <property type="project" value="TreeGrafter"/>
</dbReference>
<feature type="region of interest" description="Disordered" evidence="10">
    <location>
        <begin position="1"/>
        <end position="20"/>
    </location>
</feature>
<proteinExistence type="inferred from homology"/>
<evidence type="ECO:0000256" key="11">
    <source>
        <dbReference type="SAM" id="Phobius"/>
    </source>
</evidence>
<reference evidence="13" key="2">
    <citation type="submission" date="2025-08" db="UniProtKB">
        <authorList>
            <consortium name="RefSeq"/>
        </authorList>
    </citation>
    <scope>IDENTIFICATION</scope>
    <source>
        <tissue evidence="13">Leaf</tissue>
    </source>
</reference>
<dbReference type="Proteomes" id="UP000515123">
    <property type="component" value="Linkage group 1"/>
</dbReference>
<dbReference type="PANTHER" id="PTHR33203:SF44">
    <property type="entry name" value="OLEOSIN 20.3 KDA"/>
    <property type="match status" value="1"/>
</dbReference>
<evidence type="ECO:0000256" key="10">
    <source>
        <dbReference type="SAM" id="MobiDB-lite"/>
    </source>
</evidence>
<evidence type="ECO:0000313" key="13">
    <source>
        <dbReference type="RefSeq" id="XP_020103155.1"/>
    </source>
</evidence>
<dbReference type="GO" id="GO:0010344">
    <property type="term" value="P:seed oilbody biogenesis"/>
    <property type="evidence" value="ECO:0007669"/>
    <property type="project" value="TreeGrafter"/>
</dbReference>
<evidence type="ECO:0000256" key="2">
    <source>
        <dbReference type="ARBA" id="ARBA00004141"/>
    </source>
</evidence>
<dbReference type="AlphaFoldDB" id="A0A6P5GCR5"/>
<evidence type="ECO:0000256" key="6">
    <source>
        <dbReference type="ARBA" id="ARBA00022692"/>
    </source>
</evidence>
<comment type="function">
    <text evidence="1">May have a structural role to stabilize the lipid body during desiccation of the seed by preventing coalescence of the oil. Probably interacts with both lipid and phospholipid moieties of lipid bodies. May also provide recognition signals for specific lipase anchorage in lipolysis during seedling growth.</text>
</comment>
<comment type="similarity">
    <text evidence="4">Belongs to the oleosin family.</text>
</comment>
<sequence length="165" mass="16931">MGDRGDQRLAAQQHQQQRPGEAMKGLLQLPLPEKAPSASQALTVVTLFPAGGLLLVLSGLALAASVVGVVVAAPVFLLFSPVLVPAALLLALAVAGFLASGALGLGGLSSLSWLADTLRAMFQKTPDYVDQAKRRMADAAAHAGQRTKDAGQTVQTKAHESAGKT</sequence>
<name>A0A6P5GCR5_ANACO</name>
<evidence type="ECO:0000256" key="8">
    <source>
        <dbReference type="ARBA" id="ARBA00022990"/>
    </source>
</evidence>
<protein>
    <submittedName>
        <fullName evidence="13">Oleosin 18 kDa-like</fullName>
    </submittedName>
</protein>
<dbReference type="OrthoDB" id="1929188at2759"/>
<feature type="transmembrane region" description="Helical" evidence="11">
    <location>
        <begin position="86"/>
        <end position="114"/>
    </location>
</feature>
<comment type="subcellular location">
    <subcellularLocation>
        <location evidence="3">Lipid droplet</location>
    </subcellularLocation>
    <subcellularLocation>
        <location evidence="2">Membrane</location>
        <topology evidence="2">Multi-pass membrane protein</topology>
    </subcellularLocation>
</comment>
<evidence type="ECO:0000256" key="5">
    <source>
        <dbReference type="ARBA" id="ARBA00022677"/>
    </source>
</evidence>
<keyword evidence="12" id="KW-1185">Reference proteome</keyword>
<dbReference type="GO" id="GO:0019915">
    <property type="term" value="P:lipid storage"/>
    <property type="evidence" value="ECO:0007669"/>
    <property type="project" value="TreeGrafter"/>
</dbReference>
<organism evidence="12 13">
    <name type="scientific">Ananas comosus</name>
    <name type="common">Pineapple</name>
    <name type="synonym">Ananas ananas</name>
    <dbReference type="NCBI Taxonomy" id="4615"/>
    <lineage>
        <taxon>Eukaryota</taxon>
        <taxon>Viridiplantae</taxon>
        <taxon>Streptophyta</taxon>
        <taxon>Embryophyta</taxon>
        <taxon>Tracheophyta</taxon>
        <taxon>Spermatophyta</taxon>
        <taxon>Magnoliopsida</taxon>
        <taxon>Liliopsida</taxon>
        <taxon>Poales</taxon>
        <taxon>Bromeliaceae</taxon>
        <taxon>Bromelioideae</taxon>
        <taxon>Ananas</taxon>
    </lineage>
</organism>
<dbReference type="InterPro" id="IPR000136">
    <property type="entry name" value="Oleosin"/>
</dbReference>
<gene>
    <name evidence="13" type="primary">LOC109720444</name>
</gene>
<feature type="compositionally biased region" description="Low complexity" evidence="10">
    <location>
        <begin position="8"/>
        <end position="18"/>
    </location>
</feature>
<evidence type="ECO:0000256" key="9">
    <source>
        <dbReference type="ARBA" id="ARBA00023136"/>
    </source>
</evidence>
<evidence type="ECO:0000256" key="7">
    <source>
        <dbReference type="ARBA" id="ARBA00022989"/>
    </source>
</evidence>
<feature type="transmembrane region" description="Helical" evidence="11">
    <location>
        <begin position="53"/>
        <end position="80"/>
    </location>
</feature>
<evidence type="ECO:0000256" key="1">
    <source>
        <dbReference type="ARBA" id="ARBA00002582"/>
    </source>
</evidence>
<evidence type="ECO:0000256" key="4">
    <source>
        <dbReference type="ARBA" id="ARBA00010858"/>
    </source>
</evidence>
<keyword evidence="6 11" id="KW-0812">Transmembrane</keyword>
<dbReference type="PANTHER" id="PTHR33203">
    <property type="entry name" value="OLEOSIN"/>
    <property type="match status" value="1"/>
</dbReference>
<reference evidence="12" key="1">
    <citation type="journal article" date="2015" name="Nat. Genet.">
        <title>The pineapple genome and the evolution of CAM photosynthesis.</title>
        <authorList>
            <person name="Ming R."/>
            <person name="VanBuren R."/>
            <person name="Wai C.M."/>
            <person name="Tang H."/>
            <person name="Schatz M.C."/>
            <person name="Bowers J.E."/>
            <person name="Lyons E."/>
            <person name="Wang M.L."/>
            <person name="Chen J."/>
            <person name="Biggers E."/>
            <person name="Zhang J."/>
            <person name="Huang L."/>
            <person name="Zhang L."/>
            <person name="Miao W."/>
            <person name="Zhang J."/>
            <person name="Ye Z."/>
            <person name="Miao C."/>
            <person name="Lin Z."/>
            <person name="Wang H."/>
            <person name="Zhou H."/>
            <person name="Yim W.C."/>
            <person name="Priest H.D."/>
            <person name="Zheng C."/>
            <person name="Woodhouse M."/>
            <person name="Edger P.P."/>
            <person name="Guyot R."/>
            <person name="Guo H.B."/>
            <person name="Guo H."/>
            <person name="Zheng G."/>
            <person name="Singh R."/>
            <person name="Sharma A."/>
            <person name="Min X."/>
            <person name="Zheng Y."/>
            <person name="Lee H."/>
            <person name="Gurtowski J."/>
            <person name="Sedlazeck F.J."/>
            <person name="Harkess A."/>
            <person name="McKain M.R."/>
            <person name="Liao Z."/>
            <person name="Fang J."/>
            <person name="Liu J."/>
            <person name="Zhang X."/>
            <person name="Zhang Q."/>
            <person name="Hu W."/>
            <person name="Qin Y."/>
            <person name="Wang K."/>
            <person name="Chen L.Y."/>
            <person name="Shirley N."/>
            <person name="Lin Y.R."/>
            <person name="Liu L.Y."/>
            <person name="Hernandez A.G."/>
            <person name="Wright C.L."/>
            <person name="Bulone V."/>
            <person name="Tuskan G.A."/>
            <person name="Heath K."/>
            <person name="Zee F."/>
            <person name="Moore P.H."/>
            <person name="Sunkar R."/>
            <person name="Leebens-Mack J.H."/>
            <person name="Mockler T."/>
            <person name="Bennetzen J.L."/>
            <person name="Freeling M."/>
            <person name="Sankoff D."/>
            <person name="Paterson A.H."/>
            <person name="Zhu X."/>
            <person name="Yang X."/>
            <person name="Smith J.A."/>
            <person name="Cushman J.C."/>
            <person name="Paull R.E."/>
            <person name="Yu Q."/>
        </authorList>
    </citation>
    <scope>NUCLEOTIDE SEQUENCE [LARGE SCALE GENOMIC DNA]</scope>
    <source>
        <strain evidence="12">cv. F153</strain>
    </source>
</reference>
<dbReference type="GO" id="GO:0012511">
    <property type="term" value="C:monolayer-surrounded lipid storage body"/>
    <property type="evidence" value="ECO:0007669"/>
    <property type="project" value="InterPro"/>
</dbReference>
<dbReference type="Pfam" id="PF01277">
    <property type="entry name" value="Oleosin"/>
    <property type="match status" value="1"/>
</dbReference>
<keyword evidence="9 11" id="KW-0472">Membrane</keyword>
<dbReference type="GeneID" id="109720444"/>
<feature type="region of interest" description="Disordered" evidence="10">
    <location>
        <begin position="140"/>
        <end position="165"/>
    </location>
</feature>